<gene>
    <name evidence="1" type="ORF">O181_078567</name>
</gene>
<reference evidence="1" key="1">
    <citation type="submission" date="2021-03" db="EMBL/GenBank/DDBJ databases">
        <title>Draft genome sequence of rust myrtle Austropuccinia psidii MF-1, a brazilian biotype.</title>
        <authorList>
            <person name="Quecine M.C."/>
            <person name="Pachon D.M.R."/>
            <person name="Bonatelli M.L."/>
            <person name="Correr F.H."/>
            <person name="Franceschini L.M."/>
            <person name="Leite T.F."/>
            <person name="Margarido G.R.A."/>
            <person name="Almeida C.A."/>
            <person name="Ferrarezi J.A."/>
            <person name="Labate C.A."/>
        </authorList>
    </citation>
    <scope>NUCLEOTIDE SEQUENCE</scope>
    <source>
        <strain evidence="1">MF-1</strain>
    </source>
</reference>
<dbReference type="EMBL" id="AVOT02043416">
    <property type="protein sequence ID" value="MBW0538852.1"/>
    <property type="molecule type" value="Genomic_DNA"/>
</dbReference>
<name>A0A9Q3FI29_9BASI</name>
<comment type="caution">
    <text evidence="1">The sequence shown here is derived from an EMBL/GenBank/DDBJ whole genome shotgun (WGS) entry which is preliminary data.</text>
</comment>
<sequence length="115" mass="12181">MPTLTHELASASLPNPLQPLTSLHSHTTFKICLCGSAPISALTHPQNILLIPAPHLCTPRLVFSAAYNPYAHAPTAPSIYPSNASTSSLYPPPYASAPCLVFSSAYNPYPQVVPS</sequence>
<accession>A0A9Q3FI29</accession>
<protein>
    <submittedName>
        <fullName evidence="1">Uncharacterized protein</fullName>
    </submittedName>
</protein>
<dbReference type="AlphaFoldDB" id="A0A9Q3FI29"/>
<evidence type="ECO:0000313" key="2">
    <source>
        <dbReference type="Proteomes" id="UP000765509"/>
    </source>
</evidence>
<proteinExistence type="predicted"/>
<organism evidence="1 2">
    <name type="scientific">Austropuccinia psidii MF-1</name>
    <dbReference type="NCBI Taxonomy" id="1389203"/>
    <lineage>
        <taxon>Eukaryota</taxon>
        <taxon>Fungi</taxon>
        <taxon>Dikarya</taxon>
        <taxon>Basidiomycota</taxon>
        <taxon>Pucciniomycotina</taxon>
        <taxon>Pucciniomycetes</taxon>
        <taxon>Pucciniales</taxon>
        <taxon>Sphaerophragmiaceae</taxon>
        <taxon>Austropuccinia</taxon>
    </lineage>
</organism>
<dbReference type="Proteomes" id="UP000765509">
    <property type="component" value="Unassembled WGS sequence"/>
</dbReference>
<evidence type="ECO:0000313" key="1">
    <source>
        <dbReference type="EMBL" id="MBW0538852.1"/>
    </source>
</evidence>
<keyword evidence="2" id="KW-1185">Reference proteome</keyword>